<evidence type="ECO:0000259" key="2">
    <source>
        <dbReference type="Pfam" id="PF17892"/>
    </source>
</evidence>
<dbReference type="Gene3D" id="2.60.40.10">
    <property type="entry name" value="Immunoglobulins"/>
    <property type="match status" value="2"/>
</dbReference>
<evidence type="ECO:0000256" key="1">
    <source>
        <dbReference type="SAM" id="MobiDB-lite"/>
    </source>
</evidence>
<feature type="compositionally biased region" description="Polar residues" evidence="1">
    <location>
        <begin position="1248"/>
        <end position="1260"/>
    </location>
</feature>
<feature type="compositionally biased region" description="Polar residues" evidence="1">
    <location>
        <begin position="1176"/>
        <end position="1201"/>
    </location>
</feature>
<feature type="region of interest" description="Disordered" evidence="1">
    <location>
        <begin position="1241"/>
        <end position="1270"/>
    </location>
</feature>
<dbReference type="EMBL" id="JBHSDY010000007">
    <property type="protein sequence ID" value="MFC4298941.1"/>
    <property type="molecule type" value="Genomic_DNA"/>
</dbReference>
<dbReference type="Proteomes" id="UP001595756">
    <property type="component" value="Unassembled WGS sequence"/>
</dbReference>
<reference evidence="4" key="1">
    <citation type="journal article" date="2019" name="Int. J. Syst. Evol. Microbiol.">
        <title>The Global Catalogue of Microorganisms (GCM) 10K type strain sequencing project: providing services to taxonomists for standard genome sequencing and annotation.</title>
        <authorList>
            <consortium name="The Broad Institute Genomics Platform"/>
            <consortium name="The Broad Institute Genome Sequencing Center for Infectious Disease"/>
            <person name="Wu L."/>
            <person name="Ma J."/>
        </authorList>
    </citation>
    <scope>NUCLEOTIDE SEQUENCE [LARGE SCALE GENOMIC DNA]</scope>
    <source>
        <strain evidence="4">CGMCC 1.19029</strain>
    </source>
</reference>
<dbReference type="Gene3D" id="2.60.40.3440">
    <property type="match status" value="1"/>
</dbReference>
<feature type="compositionally biased region" description="Low complexity" evidence="1">
    <location>
        <begin position="3198"/>
        <end position="3215"/>
    </location>
</feature>
<proteinExistence type="predicted"/>
<gene>
    <name evidence="3" type="ORF">ACFO0J_12890</name>
</gene>
<comment type="caution">
    <text evidence="3">The sequence shown here is derived from an EMBL/GenBank/DDBJ whole genome shotgun (WGS) entry which is preliminary data.</text>
</comment>
<dbReference type="Pfam" id="PF17892">
    <property type="entry name" value="Cadherin_5"/>
    <property type="match status" value="1"/>
</dbReference>
<feature type="region of interest" description="Disordered" evidence="1">
    <location>
        <begin position="1874"/>
        <end position="1895"/>
    </location>
</feature>
<dbReference type="NCBIfam" id="NF012211">
    <property type="entry name" value="tand_rpt_95"/>
    <property type="match status" value="2"/>
</dbReference>
<protein>
    <submittedName>
        <fullName evidence="3">Ig-like domain-containing protein</fullName>
    </submittedName>
</protein>
<sequence>MGKAGETLTGDVLLNDRDPGGNPLRVTGIRVDIDGDGKPESFTPGNTPIVIAGMGRLVLRPDGSYEFTPDAGWNGKVPPIDYTIDNGKGGSDEATLNLTVQPLVETNEDATVTIDPKDNKLIEGGNPVITEVVDKDGVSQPITPGDSVTVPHGTVTMEPDGTLTFTPDGDWHGDTTIEYTVTTVDGTETGTTHVTVKPVDDVTDDATTTHEDTPVDIDVLNNDSFEGDHPRVTHVEGVRIINEDGTPVTEADGITPITVTVPNGTVTLNPDGTLKFTPNENWHGDTSFEYTAKTDTGVPETATVTVTVNSVNDAPSGADKTLTLPEDGSHTFTAADFGFSDPVENDALKTIIIDTLPGAGSLTLGGVPVVAGQQIPVADIGSLVYTPAPDAHGANHASFDFQVQDDGGTANGGLDTSATKTITIDVTSVADVTDDTAITPAGIPVVIDALANDSFEGANKTITHINGTAISTGDTITVTGGSVTLKADGTLEFTPDSGVAGDVNFTYTAKTDTGVEETATVTVTVIGVDIVDNTSPGAPGTGDNVLASIDDLEHVKINGQIPPGGELVSLTVTDGTTTVTIDPATVTPNADGGFTTTTDLSGLQDGNLTVTMEAKNSSGDSATVTDTILKDTVTPVAINPITVVDGTVPTITGTGEPGAKIILTIDGVESGEIAVGGDGTWVHIPSDPLDASKEIVISADAEDPVGNTNSTGRKIAGLAPEDLEPGDDAHVLVHESGLPNGSDKDADTESATATLKIGTSEGDIDHLVIGGSLSGSTISGGATITLAQLQNIGTTPIAPITTTYGTLTITGYDATTGTVTYTYTLDANKTHTTAGPDILREDIPIAVKDNNGDTRISKIVAGVVDDVPEANDDSAVTLSEGGATVGHDAGTDTWSAGSANLLDNDTQGADGARVHQITYVGRDGTEKTATIADGGSQTVDTQYGQLTVHSDGTWKYTSVDSANHDKTGGHDTTLDDSFSYTLIDGDGDISNKATQPITVTDTVPEVGTPATNTGIDEAHLAAGSEPGLGPLTVSGSLAVTPGEDAIDTTFTDGAAGTDTTVGKLLDKAWTSGGIPLEYELSNDGHTLIAYKGTGRTEADKIFTANITDPTNSSAGYEFTLNGPLDHKGATDLDLELGFTVTDSDGDTDTGDFTVKVTDDEPKTATAETVDEDGDKTFTTSADANPENTTISQDGTDLTGTDNGKGGKDYSTDHGTVTVNADGTITYTPDTNYSGEEKFTYHTDDGSGTPKSTEVTMTVNPVSDAPDLGDDTKDLDTLEDTSVALGLKTPVIQDDGTGTGNNPTPERLSEITLTISGDGATGVTLSTGGTTLTPAGGKITIVLTDDPNYHVVGVPAADTANGIYHLTTAEYEALVANPAPESGKNFTVTVSATSHEVDASGNILPGVPGATSIQAIDVDVQAVTDGATLQIDGGNSYDVTVAEEGTTIDLGALLTPTLGDSDGNTGADTDGSETYWYTISGLPEGTVVTIDGVATTISATTLTASSAVKTSATPPSITITPPKDYSGDLTGIKITLNAKDTDGDSTGTINTSSSEVTLNLYVTPVAGDVSATGVTTPEDTAVAFLKNVTVTDGGDGTEVIDSISFDLPSGWTTDFPSGNLSTDGWEVTNTGSSYTITFNNDGSGGIVLTEAQREAVLDDFKVTPPAHSSKDATITLSITTTDSGTVNGSTISDTATVERDVKITVTPVAETTDTDTAGPAGNDVTMTGGHDYTTPGEEDAWFKLGQEGGFDLKTGWSNEDPGEKTYASLTPVLKAGDGDLPNAIGSQFKWTDTDGEHIATYTGDPILVPVDALSTLEFKAAPNFSGIFEIEVKAHTVDPGDDADDAEVSHTSDEVAWLKNVLIAPKADEVTLAMSPASGKEDSEIPLSIRPTSSDSGETFDVTISGIPDGAVITYDGAALTVTGGKVTIVNFDSGKALTIRPPENSNDNFTLKVSAESVDTLIVDGDPNSPYTSRNPTTELDLAVTVTGVADAATVDITSSIPDYTEAGVDGGTTPVKLGDLATIELTDKDDGSETLTIRVSGLPEGFSPDMGTLLDPAATGAARVWVLTEAQFAAATLKVPANYSGTITFKIAAVTTENDGNSLTGEPKDVTIKITPSPEATTTASATLEEDVLSNIGLEIVHQNGDTDETLTSVRIAVTQAEGGPFTLYLGDGPGAKTLAQALVDGDISTVTDSGVTYYVLTGAQAGQLAAQGDAHRDGNLSGFDFQFKITDDHYGNTPSGASTTSDWQDAHFGLTATPVTDAPKASITDITGTLGSTTAAEEVAGDDATNETVTLTAADTVTVHLQVTSPDTDGSEHLIRVVIDGVPDGVTVKGGEFIGGGQWLLVYDGADAKPIPGGGVQVPVEFVVNGFAGGLINHEITLTAQVQDRGNTATTTAVEEDSVTWRLTTDFGKGGSDDPATIITWEYNDAPATEDAAFSLSDIITAGVTVNDPSASNVFTVTLENLPEGTQVDGMIRTTITDAGGTREVWSKSVIGPAGATQGDIDALLKTLMDGIKITPPENSNENNAAGDFKFDAKLTTSIAGGSNSNVENITADGADTGTGDKPLVVPVDPVTDNAVIDIRLDTSIETDELNESDSSIPITLTVSNAADGAAGSIVDGTLYLQISADKADLQGGALTIGGVTYTLETVSGVSGVPNGQYYVVHGVAMGSTLQAVYTPGVKMTGGTVTVDAWVRNEETGSTPVTSKGAADLVVNISNDGVTVTHNESSGNEVAIGATGDKSVKLDIAAVLNDNDGSEKIISVLLSNLPDGFLVFTGADPGSAAQAANAGGDGTHNTWVIPLNPDGSLPAYIGILPPPHWSGTLADLKLVVESGETALSGTKIETTDLADVTIIPVADGVDLAPTNSFGAENTLIKLNLNATMQDPNDATVKNADGTVVIAADGSAETTTLRLTGLGEHASFYVGDTLLDASQITYDAGTDTYTLTGLSQADLNTLGLMQAASALTDQNAGMAGVQITAEAWTVESGNAAESTHVTKDITLNLSEQYSTPGDDSLIWTGNAIDGRSGTDTVHLRAGEDLTGADLAAKLSHIEILDLGIGGANAITGLTPDQVKAILGSGGELTIKGTSDDSVALDGAWINNGGIWTGTLADGATTITVKVEGGMTVDTASVNAGFAPMALSLDFPDAPADGSDDPSAFLFAPEGGLPALDGMLTATPDETPDLLDDWLPGQAPGSDTAPASGTDTAADSASTYTDYVPEASLPEDELEHSLANAHALA</sequence>
<dbReference type="RefSeq" id="WP_376813548.1">
    <property type="nucleotide sequence ID" value="NZ_JBHSDY010000007.1"/>
</dbReference>
<dbReference type="Pfam" id="PF17963">
    <property type="entry name" value="Big_9"/>
    <property type="match status" value="4"/>
</dbReference>
<dbReference type="InterPro" id="IPR041690">
    <property type="entry name" value="Cadherin_5"/>
</dbReference>
<accession>A0ABV8RZY0</accession>
<feature type="domain" description="Cadherin-like" evidence="2">
    <location>
        <begin position="115"/>
        <end position="196"/>
    </location>
</feature>
<feature type="region of interest" description="Disordered" evidence="1">
    <location>
        <begin position="1174"/>
        <end position="1214"/>
    </location>
</feature>
<keyword evidence="4" id="KW-1185">Reference proteome</keyword>
<evidence type="ECO:0000313" key="3">
    <source>
        <dbReference type="EMBL" id="MFC4298941.1"/>
    </source>
</evidence>
<feature type="region of interest" description="Disordered" evidence="1">
    <location>
        <begin position="1"/>
        <end position="23"/>
    </location>
</feature>
<feature type="region of interest" description="Disordered" evidence="1">
    <location>
        <begin position="3176"/>
        <end position="3215"/>
    </location>
</feature>
<evidence type="ECO:0000313" key="4">
    <source>
        <dbReference type="Proteomes" id="UP001595756"/>
    </source>
</evidence>
<organism evidence="3 4">
    <name type="scientific">Castellaniella hirudinis</name>
    <dbReference type="NCBI Taxonomy" id="1144617"/>
    <lineage>
        <taxon>Bacteria</taxon>
        <taxon>Pseudomonadati</taxon>
        <taxon>Pseudomonadota</taxon>
        <taxon>Betaproteobacteria</taxon>
        <taxon>Burkholderiales</taxon>
        <taxon>Alcaligenaceae</taxon>
        <taxon>Castellaniella</taxon>
    </lineage>
</organism>
<name>A0ABV8RZY0_9BURK</name>
<dbReference type="InterPro" id="IPR013783">
    <property type="entry name" value="Ig-like_fold"/>
</dbReference>